<accession>A0A243WHG2</accession>
<dbReference type="Proteomes" id="UP000194873">
    <property type="component" value="Unassembled WGS sequence"/>
</dbReference>
<proteinExistence type="predicted"/>
<sequence>MLLLRTSLPEAAVLQAHFHQHTEVEPATKAMGLKPGKHLLTPKHQHCHTEQFYNVPFQPAEVVSVEAPVQLRPYAVYRPQAPVCRSWHLLKGASLRGPPALG</sequence>
<comment type="caution">
    <text evidence="1">The sequence shown here is derived from an EMBL/GenBank/DDBJ whole genome shotgun (WGS) entry which is preliminary data.</text>
</comment>
<dbReference type="EMBL" id="MTSE01000002">
    <property type="protein sequence ID" value="OUJ75249.1"/>
    <property type="molecule type" value="Genomic_DNA"/>
</dbReference>
<protein>
    <submittedName>
        <fullName evidence="1">Uncharacterized protein</fullName>
    </submittedName>
</protein>
<evidence type="ECO:0000313" key="2">
    <source>
        <dbReference type="Proteomes" id="UP000194873"/>
    </source>
</evidence>
<evidence type="ECO:0000313" key="1">
    <source>
        <dbReference type="EMBL" id="OUJ75249.1"/>
    </source>
</evidence>
<organism evidence="1 2">
    <name type="scientific">Hymenobacter crusticola</name>
    <dbReference type="NCBI Taxonomy" id="1770526"/>
    <lineage>
        <taxon>Bacteria</taxon>
        <taxon>Pseudomonadati</taxon>
        <taxon>Bacteroidota</taxon>
        <taxon>Cytophagia</taxon>
        <taxon>Cytophagales</taxon>
        <taxon>Hymenobacteraceae</taxon>
        <taxon>Hymenobacter</taxon>
    </lineage>
</organism>
<keyword evidence="2" id="KW-1185">Reference proteome</keyword>
<dbReference type="AlphaFoldDB" id="A0A243WHG2"/>
<reference evidence="1 2" key="1">
    <citation type="submission" date="2017-01" db="EMBL/GenBank/DDBJ databases">
        <title>A new Hymenobacter.</title>
        <authorList>
            <person name="Liang Y."/>
            <person name="Feng F."/>
        </authorList>
    </citation>
    <scope>NUCLEOTIDE SEQUENCE [LARGE SCALE GENOMIC DNA]</scope>
    <source>
        <strain evidence="1">MIMBbqt21</strain>
    </source>
</reference>
<gene>
    <name evidence="1" type="ORF">BXP70_04300</name>
</gene>
<name>A0A243WHG2_9BACT</name>